<evidence type="ECO:0000256" key="2">
    <source>
        <dbReference type="SAM" id="SignalP"/>
    </source>
</evidence>
<dbReference type="Pfam" id="PF01395">
    <property type="entry name" value="PBP_GOBP"/>
    <property type="match status" value="1"/>
</dbReference>
<dbReference type="AlphaFoldDB" id="A0A1W5LAQ4"/>
<feature type="chain" id="PRO_5012868147" evidence="2">
    <location>
        <begin position="22"/>
        <end position="151"/>
    </location>
</feature>
<dbReference type="GO" id="GO:0005615">
    <property type="term" value="C:extracellular space"/>
    <property type="evidence" value="ECO:0007669"/>
    <property type="project" value="TreeGrafter"/>
</dbReference>
<evidence type="ECO:0000256" key="1">
    <source>
        <dbReference type="ARBA" id="ARBA00022729"/>
    </source>
</evidence>
<dbReference type="Gene3D" id="1.10.238.20">
    <property type="entry name" value="Pheromone/general odorant binding protein domain"/>
    <property type="match status" value="1"/>
</dbReference>
<reference evidence="3" key="1">
    <citation type="submission" date="2015-11" db="EMBL/GenBank/DDBJ databases">
        <title>Molecular identification and expression profiles of candidate chemosensory genes in the tea geometrid, Ectropis obliqua Prout.</title>
        <authorList>
            <person name="Sun L."/>
            <person name="Mao T.-F."/>
            <person name="Yin K.-S."/>
            <person name="Zhang Y.-J."/>
            <person name="Xiao Q."/>
        </authorList>
    </citation>
    <scope>NUCLEOTIDE SEQUENCE</scope>
</reference>
<dbReference type="GO" id="GO:0007608">
    <property type="term" value="P:sensory perception of smell"/>
    <property type="evidence" value="ECO:0007669"/>
    <property type="project" value="TreeGrafter"/>
</dbReference>
<dbReference type="SMART" id="SM00708">
    <property type="entry name" value="PhBP"/>
    <property type="match status" value="1"/>
</dbReference>
<accession>A0A1W5LAQ4</accession>
<dbReference type="InterPro" id="IPR006170">
    <property type="entry name" value="PBP/GOBP"/>
</dbReference>
<dbReference type="SUPFAM" id="SSF47565">
    <property type="entry name" value="Insect pheromone/odorant-binding proteins"/>
    <property type="match status" value="1"/>
</dbReference>
<dbReference type="PANTHER" id="PTHR11857">
    <property type="entry name" value="ODORANT BINDING PROTEIN-RELATED"/>
    <property type="match status" value="1"/>
</dbReference>
<organism evidence="3">
    <name type="scientific">Ectropis obliqua</name>
    <name type="common">Tea geometrid moth</name>
    <dbReference type="NCBI Taxonomy" id="248899"/>
    <lineage>
        <taxon>Eukaryota</taxon>
        <taxon>Metazoa</taxon>
        <taxon>Ecdysozoa</taxon>
        <taxon>Arthropoda</taxon>
        <taxon>Hexapoda</taxon>
        <taxon>Insecta</taxon>
        <taxon>Pterygota</taxon>
        <taxon>Neoptera</taxon>
        <taxon>Endopterygota</taxon>
        <taxon>Lepidoptera</taxon>
        <taxon>Glossata</taxon>
        <taxon>Ditrysia</taxon>
        <taxon>Geometroidea</taxon>
        <taxon>Geometridae</taxon>
        <taxon>Ennominae</taxon>
        <taxon>Ectropis</taxon>
    </lineage>
</organism>
<keyword evidence="1 2" id="KW-0732">Signal</keyword>
<feature type="signal peptide" evidence="2">
    <location>
        <begin position="1"/>
        <end position="21"/>
    </location>
</feature>
<dbReference type="EMBL" id="KT991349">
    <property type="protein sequence ID" value="ANA75015.1"/>
    <property type="molecule type" value="mRNA"/>
</dbReference>
<name>A0A1W5LAQ4_ECTOB</name>
<evidence type="ECO:0000313" key="3">
    <source>
        <dbReference type="EMBL" id="ANA75015.1"/>
    </source>
</evidence>
<dbReference type="CDD" id="cd23992">
    <property type="entry name" value="PBP_GOBP"/>
    <property type="match status" value="1"/>
</dbReference>
<gene>
    <name evidence="3" type="primary">OBP1</name>
</gene>
<dbReference type="InterPro" id="IPR036728">
    <property type="entry name" value="PBP_GOBP_sf"/>
</dbReference>
<protein>
    <submittedName>
        <fullName evidence="3">Putative odorant binding protein 1</fullName>
    </submittedName>
</protein>
<proteinExistence type="evidence at transcript level"/>
<sequence>MFRLVGFICVCAALTPYFASAMTAEQKQKIHEHFETIGMKCMKDHHITEADITDLRAKKVPSGPEAPCFLACVMKDIGVMDGNGLIQKETALELAKKVFEDAEELKMIEEYLHSCAHVNTEPVSDGDKGCDRAIIAMKCMIENASQFGFDL</sequence>
<dbReference type="GO" id="GO:0005549">
    <property type="term" value="F:odorant binding"/>
    <property type="evidence" value="ECO:0007669"/>
    <property type="project" value="InterPro"/>
</dbReference>